<protein>
    <submittedName>
        <fullName evidence="9">Protein rhomboid</fullName>
    </submittedName>
</protein>
<dbReference type="STRING" id="76193.A0A0N1PHK4"/>
<dbReference type="AlphaFoldDB" id="A0A0N1PHK4"/>
<sequence>MAPHAHDCEEVERLNGEDFQEEPVHQGRRIQPEGPPAARAWVEHEQPERGSDSRTSSPGENRRLLSPAPPPPVAIPRLQAGLSLGVWAVSKDSKKKSQEKKTKCQLVNNVKKTKTKFQKRKEKLIAVLKPPYFILTMIITIICVHVWGTEEMRAQLEWAPGAWWRAPWRLLTYSCVHATNAHLALNALVALAVQGRLEREQGWARAAGVWWGGVAAGALGAGALQPHVRVVGASAAVYALLTAHLPNVCLRFGHVPLWWFRPLSVAVLGASEASWALLRAPPTPATAATYSHVAWAAHALGAAAGLPLGFLIFDGENSKERYMVGARVVSGLALAGGLAAAALHPALWHDHT</sequence>
<feature type="compositionally biased region" description="Basic and acidic residues" evidence="6">
    <location>
        <begin position="1"/>
        <end position="16"/>
    </location>
</feature>
<proteinExistence type="inferred from homology"/>
<evidence type="ECO:0000256" key="4">
    <source>
        <dbReference type="ARBA" id="ARBA00022989"/>
    </source>
</evidence>
<dbReference type="KEGG" id="pmac:106713857"/>
<feature type="transmembrane region" description="Helical" evidence="7">
    <location>
        <begin position="168"/>
        <end position="191"/>
    </location>
</feature>
<feature type="domain" description="Peptidase S54 rhomboid" evidence="8">
    <location>
        <begin position="167"/>
        <end position="313"/>
    </location>
</feature>
<feature type="region of interest" description="Disordered" evidence="6">
    <location>
        <begin position="1"/>
        <end position="72"/>
    </location>
</feature>
<dbReference type="InParanoid" id="A0A0N1PHK4"/>
<dbReference type="GO" id="GO:0004252">
    <property type="term" value="F:serine-type endopeptidase activity"/>
    <property type="evidence" value="ECO:0007669"/>
    <property type="project" value="InterPro"/>
</dbReference>
<accession>A0A0N1PHK4</accession>
<evidence type="ECO:0000313" key="9">
    <source>
        <dbReference type="EMBL" id="KPJ12208.1"/>
    </source>
</evidence>
<evidence type="ECO:0000256" key="3">
    <source>
        <dbReference type="ARBA" id="ARBA00022692"/>
    </source>
</evidence>
<feature type="transmembrane region" description="Helical" evidence="7">
    <location>
        <begin position="325"/>
        <end position="347"/>
    </location>
</feature>
<organism evidence="9 10">
    <name type="scientific">Papilio machaon</name>
    <name type="common">Old World swallowtail butterfly</name>
    <dbReference type="NCBI Taxonomy" id="76193"/>
    <lineage>
        <taxon>Eukaryota</taxon>
        <taxon>Metazoa</taxon>
        <taxon>Ecdysozoa</taxon>
        <taxon>Arthropoda</taxon>
        <taxon>Hexapoda</taxon>
        <taxon>Insecta</taxon>
        <taxon>Pterygota</taxon>
        <taxon>Neoptera</taxon>
        <taxon>Endopterygota</taxon>
        <taxon>Lepidoptera</taxon>
        <taxon>Glossata</taxon>
        <taxon>Ditrysia</taxon>
        <taxon>Papilionoidea</taxon>
        <taxon>Papilionidae</taxon>
        <taxon>Papilioninae</taxon>
        <taxon>Papilio</taxon>
    </lineage>
</organism>
<evidence type="ECO:0000256" key="1">
    <source>
        <dbReference type="ARBA" id="ARBA00004141"/>
    </source>
</evidence>
<gene>
    <name evidence="9" type="ORF">RR48_02204</name>
</gene>
<dbReference type="GO" id="GO:0016020">
    <property type="term" value="C:membrane"/>
    <property type="evidence" value="ECO:0007669"/>
    <property type="project" value="UniProtKB-SubCell"/>
</dbReference>
<keyword evidence="3 7" id="KW-0812">Transmembrane</keyword>
<feature type="transmembrane region" description="Helical" evidence="7">
    <location>
        <begin position="290"/>
        <end position="313"/>
    </location>
</feature>
<feature type="compositionally biased region" description="Basic and acidic residues" evidence="6">
    <location>
        <begin position="41"/>
        <end position="52"/>
    </location>
</feature>
<comment type="subcellular location">
    <subcellularLocation>
        <location evidence="1">Membrane</location>
        <topology evidence="1">Multi-pass membrane protein</topology>
    </subcellularLocation>
</comment>
<reference evidence="9 10" key="1">
    <citation type="journal article" date="2015" name="Nat. Commun.">
        <title>Outbred genome sequencing and CRISPR/Cas9 gene editing in butterflies.</title>
        <authorList>
            <person name="Li X."/>
            <person name="Fan D."/>
            <person name="Zhang W."/>
            <person name="Liu G."/>
            <person name="Zhang L."/>
            <person name="Zhao L."/>
            <person name="Fang X."/>
            <person name="Chen L."/>
            <person name="Dong Y."/>
            <person name="Chen Y."/>
            <person name="Ding Y."/>
            <person name="Zhao R."/>
            <person name="Feng M."/>
            <person name="Zhu Y."/>
            <person name="Feng Y."/>
            <person name="Jiang X."/>
            <person name="Zhu D."/>
            <person name="Xiang H."/>
            <person name="Feng X."/>
            <person name="Li S."/>
            <person name="Wang J."/>
            <person name="Zhang G."/>
            <person name="Kronforst M.R."/>
            <person name="Wang W."/>
        </authorList>
    </citation>
    <scope>NUCLEOTIDE SEQUENCE [LARGE SCALE GENOMIC DNA]</scope>
    <source>
        <strain evidence="9">Ya'a_city_454_Pm</strain>
        <tissue evidence="9">Whole body</tissue>
    </source>
</reference>
<keyword evidence="10" id="KW-1185">Reference proteome</keyword>
<evidence type="ECO:0000256" key="5">
    <source>
        <dbReference type="ARBA" id="ARBA00023136"/>
    </source>
</evidence>
<dbReference type="Gene3D" id="1.20.1540.10">
    <property type="entry name" value="Rhomboid-like"/>
    <property type="match status" value="1"/>
</dbReference>
<dbReference type="PANTHER" id="PTHR45840:SF10">
    <property type="entry name" value="RHOMBOID PROTEASE"/>
    <property type="match status" value="1"/>
</dbReference>
<dbReference type="InterPro" id="IPR051739">
    <property type="entry name" value="Rhomboid_IM_Serine_Proteases"/>
</dbReference>
<dbReference type="SUPFAM" id="SSF144091">
    <property type="entry name" value="Rhomboid-like"/>
    <property type="match status" value="1"/>
</dbReference>
<evidence type="ECO:0000256" key="2">
    <source>
        <dbReference type="ARBA" id="ARBA00009045"/>
    </source>
</evidence>
<dbReference type="InterPro" id="IPR022764">
    <property type="entry name" value="Peptidase_S54_rhomboid_dom"/>
</dbReference>
<dbReference type="InterPro" id="IPR035952">
    <property type="entry name" value="Rhomboid-like_sf"/>
</dbReference>
<dbReference type="PANTHER" id="PTHR45840">
    <property type="entry name" value="RHOMBOID-RELATED PROTEIN"/>
    <property type="match status" value="1"/>
</dbReference>
<dbReference type="EMBL" id="KQ460784">
    <property type="protein sequence ID" value="KPJ12208.1"/>
    <property type="molecule type" value="Genomic_DNA"/>
</dbReference>
<feature type="transmembrane region" description="Helical" evidence="7">
    <location>
        <begin position="257"/>
        <end position="278"/>
    </location>
</feature>
<dbReference type="Proteomes" id="UP000053240">
    <property type="component" value="Unassembled WGS sequence"/>
</dbReference>
<feature type="transmembrane region" description="Helical" evidence="7">
    <location>
        <begin position="230"/>
        <end position="250"/>
    </location>
</feature>
<dbReference type="Pfam" id="PF01694">
    <property type="entry name" value="Rhomboid"/>
    <property type="match status" value="1"/>
</dbReference>
<evidence type="ECO:0000259" key="8">
    <source>
        <dbReference type="Pfam" id="PF01694"/>
    </source>
</evidence>
<evidence type="ECO:0000313" key="10">
    <source>
        <dbReference type="Proteomes" id="UP000053240"/>
    </source>
</evidence>
<name>A0A0N1PHK4_PAPMA</name>
<evidence type="ECO:0000256" key="7">
    <source>
        <dbReference type="SAM" id="Phobius"/>
    </source>
</evidence>
<feature type="transmembrane region" description="Helical" evidence="7">
    <location>
        <begin position="124"/>
        <end position="148"/>
    </location>
</feature>
<comment type="similarity">
    <text evidence="2">Belongs to the peptidase S54 family.</text>
</comment>
<feature type="transmembrane region" description="Helical" evidence="7">
    <location>
        <begin position="203"/>
        <end position="224"/>
    </location>
</feature>
<evidence type="ECO:0000256" key="6">
    <source>
        <dbReference type="SAM" id="MobiDB-lite"/>
    </source>
</evidence>
<keyword evidence="5 7" id="KW-0472">Membrane</keyword>
<keyword evidence="4 7" id="KW-1133">Transmembrane helix</keyword>